<gene>
    <name evidence="3" type="ORF">E5259_27295</name>
</gene>
<feature type="domain" description="Tyr recombinase" evidence="2">
    <location>
        <begin position="98"/>
        <end position="263"/>
    </location>
</feature>
<dbReference type="GO" id="GO:0003677">
    <property type="term" value="F:DNA binding"/>
    <property type="evidence" value="ECO:0007669"/>
    <property type="project" value="InterPro"/>
</dbReference>
<dbReference type="CDD" id="cd00397">
    <property type="entry name" value="DNA_BRE_C"/>
    <property type="match status" value="1"/>
</dbReference>
<sequence>MKYDILYGFQEYLTERYSANTAKKYYQEVKNLFEDMQFDSLNEIDHKIVEHKIRLIRQQSRFSAAKQGLTALHEYDHSFALPDNEVWKEAPKFNRCKSRGKEIHVDRNFRTINQISDKRLKLGYRLMLISGLRVSEVADLEPGDIRIRDDGVIDLHIRNGKGGKTGNVECMKDDYVRKHLRELLDIIEPGQKVFYSASTMEKQATNLGMECHDLRRIYSKHRLRELIEEEAMSKGKAHQIVQKELRHESGKTTDLYLYGRKFV</sequence>
<dbReference type="GO" id="GO:0015074">
    <property type="term" value="P:DNA integration"/>
    <property type="evidence" value="ECO:0007669"/>
    <property type="project" value="InterPro"/>
</dbReference>
<dbReference type="RefSeq" id="WP_018597004.1">
    <property type="nucleotide sequence ID" value="NZ_CABLBP010000005.1"/>
</dbReference>
<name>A0A7G5N282_9FIRM</name>
<dbReference type="Proteomes" id="UP000515789">
    <property type="component" value="Chromosome"/>
</dbReference>
<evidence type="ECO:0000259" key="2">
    <source>
        <dbReference type="PROSITE" id="PS51898"/>
    </source>
</evidence>
<dbReference type="Pfam" id="PF00589">
    <property type="entry name" value="Phage_integrase"/>
    <property type="match status" value="1"/>
</dbReference>
<accession>A0A7G5N282</accession>
<keyword evidence="1" id="KW-0233">DNA recombination</keyword>
<reference evidence="3 4" key="1">
    <citation type="submission" date="2019-04" db="EMBL/GenBank/DDBJ databases">
        <authorList>
            <person name="Schori C."/>
            <person name="Ahrens C."/>
        </authorList>
    </citation>
    <scope>NUCLEOTIDE SEQUENCE [LARGE SCALE GENOMIC DNA]</scope>
    <source>
        <strain evidence="3 4">DSM 2950</strain>
    </source>
</reference>
<dbReference type="InterPro" id="IPR013762">
    <property type="entry name" value="Integrase-like_cat_sf"/>
</dbReference>
<evidence type="ECO:0000256" key="1">
    <source>
        <dbReference type="ARBA" id="ARBA00023172"/>
    </source>
</evidence>
<dbReference type="EMBL" id="CP039126">
    <property type="protein sequence ID" value="QMW80975.1"/>
    <property type="molecule type" value="Genomic_DNA"/>
</dbReference>
<dbReference type="AlphaFoldDB" id="A0A7G5N282"/>
<dbReference type="InterPro" id="IPR011010">
    <property type="entry name" value="DNA_brk_join_enz"/>
</dbReference>
<dbReference type="PROSITE" id="PS51898">
    <property type="entry name" value="TYR_RECOMBINASE"/>
    <property type="match status" value="1"/>
</dbReference>
<dbReference type="GO" id="GO:0006310">
    <property type="term" value="P:DNA recombination"/>
    <property type="evidence" value="ECO:0007669"/>
    <property type="project" value="UniProtKB-KW"/>
</dbReference>
<evidence type="ECO:0000313" key="3">
    <source>
        <dbReference type="EMBL" id="QMW80975.1"/>
    </source>
</evidence>
<dbReference type="InterPro" id="IPR002104">
    <property type="entry name" value="Integrase_catalytic"/>
</dbReference>
<evidence type="ECO:0000313" key="4">
    <source>
        <dbReference type="Proteomes" id="UP000515789"/>
    </source>
</evidence>
<organism evidence="3 4">
    <name type="scientific">Blautia producta</name>
    <dbReference type="NCBI Taxonomy" id="33035"/>
    <lineage>
        <taxon>Bacteria</taxon>
        <taxon>Bacillati</taxon>
        <taxon>Bacillota</taxon>
        <taxon>Clostridia</taxon>
        <taxon>Lachnospirales</taxon>
        <taxon>Lachnospiraceae</taxon>
        <taxon>Blautia</taxon>
    </lineage>
</organism>
<dbReference type="SUPFAM" id="SSF56349">
    <property type="entry name" value="DNA breaking-rejoining enzymes"/>
    <property type="match status" value="1"/>
</dbReference>
<dbReference type="Gene3D" id="1.10.443.10">
    <property type="entry name" value="Intergrase catalytic core"/>
    <property type="match status" value="1"/>
</dbReference>
<protein>
    <submittedName>
        <fullName evidence="3">Site-specific integrase</fullName>
    </submittedName>
</protein>
<proteinExistence type="predicted"/>